<organism evidence="1 2">
    <name type="scientific">Periplaneta americana</name>
    <name type="common">American cockroach</name>
    <name type="synonym">Blatta americana</name>
    <dbReference type="NCBI Taxonomy" id="6978"/>
    <lineage>
        <taxon>Eukaryota</taxon>
        <taxon>Metazoa</taxon>
        <taxon>Ecdysozoa</taxon>
        <taxon>Arthropoda</taxon>
        <taxon>Hexapoda</taxon>
        <taxon>Insecta</taxon>
        <taxon>Pterygota</taxon>
        <taxon>Neoptera</taxon>
        <taxon>Polyneoptera</taxon>
        <taxon>Dictyoptera</taxon>
        <taxon>Blattodea</taxon>
        <taxon>Blattoidea</taxon>
        <taxon>Blattidae</taxon>
        <taxon>Blattinae</taxon>
        <taxon>Periplaneta</taxon>
    </lineage>
</organism>
<proteinExistence type="predicted"/>
<comment type="caution">
    <text evidence="1">The sequence shown here is derived from an EMBL/GenBank/DDBJ whole genome shotgun (WGS) entry which is preliminary data.</text>
</comment>
<dbReference type="EMBL" id="JAJSOF020000036">
    <property type="protein sequence ID" value="KAJ4428793.1"/>
    <property type="molecule type" value="Genomic_DNA"/>
</dbReference>
<gene>
    <name evidence="1" type="ORF">ANN_25786</name>
</gene>
<evidence type="ECO:0000313" key="2">
    <source>
        <dbReference type="Proteomes" id="UP001148838"/>
    </source>
</evidence>
<name>A0ABQ8S4D5_PERAM</name>
<reference evidence="1 2" key="1">
    <citation type="journal article" date="2022" name="Allergy">
        <title>Genome assembly and annotation of Periplaneta americana reveal a comprehensive cockroach allergen profile.</title>
        <authorList>
            <person name="Wang L."/>
            <person name="Xiong Q."/>
            <person name="Saelim N."/>
            <person name="Wang L."/>
            <person name="Nong W."/>
            <person name="Wan A.T."/>
            <person name="Shi M."/>
            <person name="Liu X."/>
            <person name="Cao Q."/>
            <person name="Hui J.H.L."/>
            <person name="Sookrung N."/>
            <person name="Leung T.F."/>
            <person name="Tungtrongchitr A."/>
            <person name="Tsui S.K.W."/>
        </authorList>
    </citation>
    <scope>NUCLEOTIDE SEQUENCE [LARGE SCALE GENOMIC DNA]</scope>
    <source>
        <strain evidence="1">PWHHKU_190912</strain>
    </source>
</reference>
<accession>A0ABQ8S4D5</accession>
<protein>
    <submittedName>
        <fullName evidence="1">Uncharacterized protein</fullName>
    </submittedName>
</protein>
<keyword evidence="2" id="KW-1185">Reference proteome</keyword>
<evidence type="ECO:0000313" key="1">
    <source>
        <dbReference type="EMBL" id="KAJ4428793.1"/>
    </source>
</evidence>
<dbReference type="Proteomes" id="UP001148838">
    <property type="component" value="Unassembled WGS sequence"/>
</dbReference>
<sequence length="119" mass="13417">MNTWLNELAAEEYNTGILKLVNSVVLISAIMVLTTEEKVFVVEHYFRSHGVGVRMGRASDTLKSSTRSDLSMRHQITQQYTMDMELEDEDVDVEVGLRTLFSTMDSCSLVYAETVGDTD</sequence>